<keyword evidence="3" id="KW-1185">Reference proteome</keyword>
<dbReference type="RefSeq" id="WP_099083257.1">
    <property type="nucleotide sequence ID" value="NZ_AWQQ01000056.1"/>
</dbReference>
<feature type="transmembrane region" description="Helical" evidence="1">
    <location>
        <begin position="101"/>
        <end position="122"/>
    </location>
</feature>
<protein>
    <submittedName>
        <fullName evidence="2">Uncharacterized protein</fullName>
    </submittedName>
</protein>
<organism evidence="2 3">
    <name type="scientific">Desulforamulus profundi</name>
    <dbReference type="NCBI Taxonomy" id="1383067"/>
    <lineage>
        <taxon>Bacteria</taxon>
        <taxon>Bacillati</taxon>
        <taxon>Bacillota</taxon>
        <taxon>Clostridia</taxon>
        <taxon>Eubacteriales</taxon>
        <taxon>Peptococcaceae</taxon>
        <taxon>Desulforamulus</taxon>
    </lineage>
</organism>
<evidence type="ECO:0000256" key="1">
    <source>
        <dbReference type="SAM" id="Phobius"/>
    </source>
</evidence>
<reference evidence="2 3" key="1">
    <citation type="submission" date="2013-09" db="EMBL/GenBank/DDBJ databases">
        <title>Biodegradation of hydrocarbons in the deep terrestrial subsurface : characterization of a microbial consortium composed of two Desulfotomaculum species originating from a deep geological formation.</title>
        <authorList>
            <person name="Aullo T."/>
            <person name="Berlendis S."/>
            <person name="Lascourreges J.-F."/>
            <person name="Dessort D."/>
            <person name="Saint-Laurent S."/>
            <person name="Schraauwers B."/>
            <person name="Mas J."/>
            <person name="Magot M."/>
            <person name="Ranchou-Peyruse A."/>
        </authorList>
    </citation>
    <scope>NUCLEOTIDE SEQUENCE [LARGE SCALE GENOMIC DNA]</scope>
    <source>
        <strain evidence="2 3">Bs107</strain>
    </source>
</reference>
<evidence type="ECO:0000313" key="3">
    <source>
        <dbReference type="Proteomes" id="UP000222564"/>
    </source>
</evidence>
<dbReference type="AlphaFoldDB" id="A0A2C6MFA1"/>
<dbReference type="Proteomes" id="UP000222564">
    <property type="component" value="Unassembled WGS sequence"/>
</dbReference>
<proteinExistence type="predicted"/>
<feature type="transmembrane region" description="Helical" evidence="1">
    <location>
        <begin position="29"/>
        <end position="56"/>
    </location>
</feature>
<dbReference type="EMBL" id="AWQQ01000056">
    <property type="protein sequence ID" value="PHJ38073.1"/>
    <property type="molecule type" value="Genomic_DNA"/>
</dbReference>
<name>A0A2C6MFA1_9FIRM</name>
<keyword evidence="1" id="KW-1133">Transmembrane helix</keyword>
<keyword evidence="1" id="KW-0812">Transmembrane</keyword>
<sequence>MAALIFTVFAILGFKISTRKILLYAFELSLIIWLIRIFTVPGLHTLAALLGLVLIIYRQGKVTLGTSFYVSISVIFVLICAETFVHFTYEKLFGNVSSEDTFLWVMLGWPQIIIMVCLAFIIQKYIRPTFLANCNKKDCL</sequence>
<gene>
    <name evidence="2" type="ORF">P378_12075</name>
</gene>
<accession>A0A2C6MFA1</accession>
<evidence type="ECO:0000313" key="2">
    <source>
        <dbReference type="EMBL" id="PHJ38073.1"/>
    </source>
</evidence>
<feature type="transmembrane region" description="Helical" evidence="1">
    <location>
        <begin position="68"/>
        <end position="89"/>
    </location>
</feature>
<keyword evidence="1" id="KW-0472">Membrane</keyword>
<comment type="caution">
    <text evidence="2">The sequence shown here is derived from an EMBL/GenBank/DDBJ whole genome shotgun (WGS) entry which is preliminary data.</text>
</comment>